<dbReference type="Gene3D" id="2.10.260.10">
    <property type="match status" value="1"/>
</dbReference>
<dbReference type="Pfam" id="PF15714">
    <property type="entry name" value="SpoVT_C"/>
    <property type="match status" value="1"/>
</dbReference>
<dbReference type="SMART" id="SM00966">
    <property type="entry name" value="SpoVT_AbrB"/>
    <property type="match status" value="1"/>
</dbReference>
<feature type="domain" description="SpoVT-AbrB" evidence="2">
    <location>
        <begin position="5"/>
        <end position="51"/>
    </location>
</feature>
<gene>
    <name evidence="3" type="ORF">H9710_09315</name>
</gene>
<dbReference type="EMBL" id="DWXG01000078">
    <property type="protein sequence ID" value="HJB98761.1"/>
    <property type="molecule type" value="Genomic_DNA"/>
</dbReference>
<sequence length="179" mass="18810">MKATGIVRRIDDLGRVVIPKEIRRTLKIREGMPMEIFTDVSGEVILKKYSPVGEMSSLAQAYAEALVTLTGQGAAVCDNEQVIAVAGPAKRELLRKPLSPQLEELVQGKASFISTGENTLPIAQGAQGEAVAAFPVAAAGDPMGAVLLVKGEKSPGKPGSEALESARAASLFLSRQLEV</sequence>
<dbReference type="PROSITE" id="PS51740">
    <property type="entry name" value="SPOVT_ABRB"/>
    <property type="match status" value="1"/>
</dbReference>
<dbReference type="PANTHER" id="PTHR36432">
    <property type="match status" value="1"/>
</dbReference>
<dbReference type="InterPro" id="IPR029016">
    <property type="entry name" value="GAF-like_dom_sf"/>
</dbReference>
<proteinExistence type="predicted"/>
<evidence type="ECO:0000259" key="2">
    <source>
        <dbReference type="PROSITE" id="PS51740"/>
    </source>
</evidence>
<dbReference type="GO" id="GO:0003677">
    <property type="term" value="F:DNA binding"/>
    <property type="evidence" value="ECO:0007669"/>
    <property type="project" value="UniProtKB-UniRule"/>
</dbReference>
<evidence type="ECO:0000256" key="1">
    <source>
        <dbReference type="PROSITE-ProRule" id="PRU01076"/>
    </source>
</evidence>
<accession>A0A9D2SGG2</accession>
<protein>
    <submittedName>
        <fullName evidence="3">AbrB/MazE/SpoVT family DNA-binding domain-containing protein</fullName>
    </submittedName>
</protein>
<dbReference type="SUPFAM" id="SSF89447">
    <property type="entry name" value="AbrB/MazE/MraZ-like"/>
    <property type="match status" value="1"/>
</dbReference>
<dbReference type="NCBIfam" id="TIGR01439">
    <property type="entry name" value="lp_hng_hel_AbrB"/>
    <property type="match status" value="1"/>
</dbReference>
<dbReference type="InterPro" id="IPR007159">
    <property type="entry name" value="SpoVT-AbrB_dom"/>
</dbReference>
<dbReference type="Pfam" id="PF04014">
    <property type="entry name" value="MazE_antitoxin"/>
    <property type="match status" value="1"/>
</dbReference>
<dbReference type="InterPro" id="IPR037914">
    <property type="entry name" value="SpoVT-AbrB_sf"/>
</dbReference>
<reference evidence="3" key="1">
    <citation type="journal article" date="2021" name="PeerJ">
        <title>Extensive microbial diversity within the chicken gut microbiome revealed by metagenomics and culture.</title>
        <authorList>
            <person name="Gilroy R."/>
            <person name="Ravi A."/>
            <person name="Getino M."/>
            <person name="Pursley I."/>
            <person name="Horton D.L."/>
            <person name="Alikhan N.F."/>
            <person name="Baker D."/>
            <person name="Gharbi K."/>
            <person name="Hall N."/>
            <person name="Watson M."/>
            <person name="Adriaenssens E.M."/>
            <person name="Foster-Nyarko E."/>
            <person name="Jarju S."/>
            <person name="Secka A."/>
            <person name="Antonio M."/>
            <person name="Oren A."/>
            <person name="Chaudhuri R.R."/>
            <person name="La Ragione R."/>
            <person name="Hildebrand F."/>
            <person name="Pallen M.J."/>
        </authorList>
    </citation>
    <scope>NUCLEOTIDE SEQUENCE</scope>
    <source>
        <strain evidence="3">CHK185-1770</strain>
    </source>
</reference>
<dbReference type="Proteomes" id="UP000826793">
    <property type="component" value="Unassembled WGS sequence"/>
</dbReference>
<dbReference type="AlphaFoldDB" id="A0A9D2SGG2"/>
<evidence type="ECO:0000313" key="3">
    <source>
        <dbReference type="EMBL" id="HJB98761.1"/>
    </source>
</evidence>
<dbReference type="PANTHER" id="PTHR36432:SF1">
    <property type="entry name" value="STAGE V SPORULATION PROTEIN T"/>
    <property type="match status" value="1"/>
</dbReference>
<evidence type="ECO:0000313" key="4">
    <source>
        <dbReference type="Proteomes" id="UP000826793"/>
    </source>
</evidence>
<keyword evidence="1 3" id="KW-0238">DNA-binding</keyword>
<organism evidence="3 4">
    <name type="scientific">Candidatus Acutalibacter pullicola</name>
    <dbReference type="NCBI Taxonomy" id="2838417"/>
    <lineage>
        <taxon>Bacteria</taxon>
        <taxon>Bacillati</taxon>
        <taxon>Bacillota</taxon>
        <taxon>Clostridia</taxon>
        <taxon>Eubacteriales</taxon>
        <taxon>Acutalibacteraceae</taxon>
        <taxon>Acutalibacter</taxon>
    </lineage>
</organism>
<name>A0A9D2SGG2_9FIRM</name>
<comment type="caution">
    <text evidence="3">The sequence shown here is derived from an EMBL/GenBank/DDBJ whole genome shotgun (WGS) entry which is preliminary data.</text>
</comment>
<dbReference type="InterPro" id="IPR052731">
    <property type="entry name" value="B_subtilis_Trans_State_Reg"/>
</dbReference>
<dbReference type="Gene3D" id="3.30.450.40">
    <property type="match status" value="1"/>
</dbReference>
<reference evidence="3" key="2">
    <citation type="submission" date="2021-04" db="EMBL/GenBank/DDBJ databases">
        <authorList>
            <person name="Gilroy R."/>
        </authorList>
    </citation>
    <scope>NUCLEOTIDE SEQUENCE</scope>
    <source>
        <strain evidence="3">CHK185-1770</strain>
    </source>
</reference>